<dbReference type="Proteomes" id="UP001208689">
    <property type="component" value="Chromosome"/>
</dbReference>
<dbReference type="InterPro" id="IPR000888">
    <property type="entry name" value="RmlC-like"/>
</dbReference>
<dbReference type="InterPro" id="IPR014710">
    <property type="entry name" value="RmlC-like_jellyroll"/>
</dbReference>
<evidence type="ECO:0000313" key="1">
    <source>
        <dbReference type="EMBL" id="UYP48044.1"/>
    </source>
</evidence>
<evidence type="ECO:0000313" key="2">
    <source>
        <dbReference type="Proteomes" id="UP001208689"/>
    </source>
</evidence>
<gene>
    <name evidence="1" type="ORF">NEF87_004329</name>
</gene>
<proteinExistence type="predicted"/>
<organism evidence="1 2">
    <name type="scientific">Candidatus Lokiarchaeum ossiferum</name>
    <dbReference type="NCBI Taxonomy" id="2951803"/>
    <lineage>
        <taxon>Archaea</taxon>
        <taxon>Promethearchaeati</taxon>
        <taxon>Promethearchaeota</taxon>
        <taxon>Promethearchaeia</taxon>
        <taxon>Promethearchaeales</taxon>
        <taxon>Promethearchaeaceae</taxon>
        <taxon>Candidatus Lokiarchaeum</taxon>
    </lineage>
</organism>
<dbReference type="Pfam" id="PF00908">
    <property type="entry name" value="dTDP_sugar_isom"/>
    <property type="match status" value="1"/>
</dbReference>
<dbReference type="SUPFAM" id="SSF51182">
    <property type="entry name" value="RmlC-like cupins"/>
    <property type="match status" value="1"/>
</dbReference>
<dbReference type="PANTHER" id="PTHR21047:SF2">
    <property type="entry name" value="THYMIDINE DIPHOSPHO-4-KETO-RHAMNOSE 3,5-EPIMERASE"/>
    <property type="match status" value="1"/>
</dbReference>
<evidence type="ECO:0008006" key="3">
    <source>
        <dbReference type="Google" id="ProtNLM"/>
    </source>
</evidence>
<accession>A0ABY6I012</accession>
<name>A0ABY6I012_9ARCH</name>
<protein>
    <recommendedName>
        <fullName evidence="3">dTDP-4-dehydrorhamnose 3,5-epimerase</fullName>
    </recommendedName>
</protein>
<keyword evidence="2" id="KW-1185">Reference proteome</keyword>
<sequence length="149" mass="17101">MIDGVVIYPLKQICDDRGKIMHMLKCTDSHFEEFGEIYFSFINPGIIKGWHWHEKMILNYAVPIGMIKLVLFDGRENSPTKGEIQELYIGESNYCLVKIPTGVWNGVMCIGTKTAIIANCATIDHDPSEMKRADPLSDFIPYDWQIKMR</sequence>
<dbReference type="PANTHER" id="PTHR21047">
    <property type="entry name" value="DTDP-6-DEOXY-D-GLUCOSE-3,5 EPIMERASE"/>
    <property type="match status" value="1"/>
</dbReference>
<dbReference type="Gene3D" id="2.60.120.10">
    <property type="entry name" value="Jelly Rolls"/>
    <property type="match status" value="1"/>
</dbReference>
<dbReference type="InterPro" id="IPR011051">
    <property type="entry name" value="RmlC_Cupin_sf"/>
</dbReference>
<dbReference type="EMBL" id="CP104013">
    <property type="protein sequence ID" value="UYP48044.1"/>
    <property type="molecule type" value="Genomic_DNA"/>
</dbReference>
<reference evidence="1" key="1">
    <citation type="submission" date="2022-09" db="EMBL/GenBank/DDBJ databases">
        <title>Actin cytoskeleton and complex cell architecture in an #Asgard archaeon.</title>
        <authorList>
            <person name="Ponce Toledo R.I."/>
            <person name="Schleper C."/>
            <person name="Rodrigues Oliveira T."/>
            <person name="Wollweber F."/>
            <person name="Xu J."/>
            <person name="Rittmann S."/>
            <person name="Klingl A."/>
            <person name="Pilhofer M."/>
        </authorList>
    </citation>
    <scope>NUCLEOTIDE SEQUENCE</scope>
    <source>
        <strain evidence="1">B-35</strain>
    </source>
</reference>